<sequence>MHIRHVMAGAALAICFMSPTYLFAAATTDAALSQRHKFDIHVQPLSGALRQLSTQSGVRILFPYDEVATIRSRRIQGWMSTQDALARLLAGTELKSSAAGAGVIALAAPANRSAARRSPLALQFAQASMPGAGAEGLALAPAPEPIEDATPIIVTGTRTTTRTVAESLAPIDVLGEKDLESSGKQSVRDLLGTLVPSINVSNNGAGASWAVRTLSLRGLGGDQLLVLVNGKRRHNTATLFINGSVQNGQSPPDLDLIPGNAIQRIEVLRDGASAQYGSDAIAGVVNIILKNDTSGGAALTLGSTADNGGWQGRWQVDKGFSIGPDGGYIHLSADGVLQDNTIVASSPIAGQFYPTGDPRNADPQRIRAKFGQPQVIGGNVGYDAMIPVGDSLELYSFGTYSKRHAAGWLTYRNPAALNNIIEIYPEGYIPRIHVYDEDFQVAGGLRGEIGGGVQFDLSTSYAQDEVKYSQTTSLNPSLGTASPTHFYLGKIRFDEWTSNLDLSKEFDIGMAGPLSLAVGAEYKKNKFLIGPGDPVSYIDGGYKSPAGAWLAGATRTGVGSQGVTGFLPSGSGRWSRDNWSAYVNLEGKIIEGVEFGLAGRHEDYSDFGTTDTGKASLRIEPTRGFAIRGTASTGFRAPTLQQQHYASSSTINVPVNGVNQLLPVQALPVDGPAARALGAVSLKPEKSRNLSAGIVITPAPNLNFTIDAYQVKIKDRILLSETLSGTVVMNALAAAGINGVAGGLIFSNAADTRTRGLDIVSTYRAGLGDMGLATISLSANFNKTIFTHIDPVPAVIAASKLTLIGRAKIGDLSEGTPRNKLIANILWEKDDFNMNLRATRYGKVVQRASAGVWHTADFAGCAAPPPGGTAVPGCSFGFVDEPLKPKTILDLELGYKLARGVKLSVGANNLLNTYPNKVKPVNRVVGGLYNSYAPYGISGGFYYGRFNLEF</sequence>
<keyword evidence="10" id="KW-0732">Signal</keyword>
<feature type="domain" description="TonB-dependent receptor plug" evidence="12">
    <location>
        <begin position="165"/>
        <end position="284"/>
    </location>
</feature>
<feature type="chain" id="PRO_5046627673" evidence="10">
    <location>
        <begin position="25"/>
        <end position="950"/>
    </location>
</feature>
<dbReference type="SUPFAM" id="SSF56935">
    <property type="entry name" value="Porins"/>
    <property type="match status" value="1"/>
</dbReference>
<keyword evidence="4 8" id="KW-0812">Transmembrane</keyword>
<dbReference type="Gene3D" id="2.40.170.20">
    <property type="entry name" value="TonB-dependent receptor, beta-barrel domain"/>
    <property type="match status" value="1"/>
</dbReference>
<evidence type="ECO:0000256" key="9">
    <source>
        <dbReference type="RuleBase" id="RU003357"/>
    </source>
</evidence>
<evidence type="ECO:0000256" key="2">
    <source>
        <dbReference type="ARBA" id="ARBA00022448"/>
    </source>
</evidence>
<comment type="caution">
    <text evidence="13">The sequence shown here is derived from an EMBL/GenBank/DDBJ whole genome shotgun (WGS) entry which is preliminary data.</text>
</comment>
<evidence type="ECO:0000256" key="6">
    <source>
        <dbReference type="ARBA" id="ARBA00023136"/>
    </source>
</evidence>
<evidence type="ECO:0000259" key="12">
    <source>
        <dbReference type="Pfam" id="PF07715"/>
    </source>
</evidence>
<dbReference type="PANTHER" id="PTHR47234:SF3">
    <property type="entry name" value="SECRETIN_TONB SHORT N-TERMINAL DOMAIN-CONTAINING PROTEIN"/>
    <property type="match status" value="1"/>
</dbReference>
<dbReference type="InterPro" id="IPR012910">
    <property type="entry name" value="Plug_dom"/>
</dbReference>
<evidence type="ECO:0000256" key="3">
    <source>
        <dbReference type="ARBA" id="ARBA00022452"/>
    </source>
</evidence>
<keyword evidence="7 8" id="KW-0998">Cell outer membrane</keyword>
<evidence type="ECO:0000256" key="10">
    <source>
        <dbReference type="SAM" id="SignalP"/>
    </source>
</evidence>
<proteinExistence type="inferred from homology"/>
<keyword evidence="2 8" id="KW-0813">Transport</keyword>
<dbReference type="RefSeq" id="WP_304535521.1">
    <property type="nucleotide sequence ID" value="NZ_JAUQOM010000002.1"/>
</dbReference>
<dbReference type="Gene3D" id="3.55.50.30">
    <property type="match status" value="1"/>
</dbReference>
<dbReference type="PANTHER" id="PTHR47234">
    <property type="match status" value="1"/>
</dbReference>
<keyword evidence="14" id="KW-1185">Reference proteome</keyword>
<comment type="subcellular location">
    <subcellularLocation>
        <location evidence="1 8">Cell outer membrane</location>
        <topology evidence="1 8">Multi-pass membrane protein</topology>
    </subcellularLocation>
</comment>
<dbReference type="Pfam" id="PF07715">
    <property type="entry name" value="Plug"/>
    <property type="match status" value="1"/>
</dbReference>
<evidence type="ECO:0000256" key="5">
    <source>
        <dbReference type="ARBA" id="ARBA00023077"/>
    </source>
</evidence>
<reference evidence="13" key="1">
    <citation type="submission" date="2023-07" db="EMBL/GenBank/DDBJ databases">
        <title>Bacterial whole genome sequence for Sphingobium sp. HBC34.</title>
        <authorList>
            <person name="Le V."/>
            <person name="Ko S.-R."/>
            <person name="Ahn C.-Y."/>
            <person name="Oh H.-M."/>
        </authorList>
    </citation>
    <scope>NUCLEOTIDE SEQUENCE</scope>
    <source>
        <strain evidence="13">HBC34</strain>
    </source>
</reference>
<feature type="signal peptide" evidence="10">
    <location>
        <begin position="1"/>
        <end position="24"/>
    </location>
</feature>
<keyword evidence="3 8" id="KW-1134">Transmembrane beta strand</keyword>
<comment type="similarity">
    <text evidence="8 9">Belongs to the TonB-dependent receptor family.</text>
</comment>
<gene>
    <name evidence="13" type="ORF">Q4610_08390</name>
</gene>
<evidence type="ECO:0000313" key="13">
    <source>
        <dbReference type="EMBL" id="MDO7835067.1"/>
    </source>
</evidence>
<evidence type="ECO:0000256" key="1">
    <source>
        <dbReference type="ARBA" id="ARBA00004571"/>
    </source>
</evidence>
<dbReference type="PROSITE" id="PS52016">
    <property type="entry name" value="TONB_DEPENDENT_REC_3"/>
    <property type="match status" value="1"/>
</dbReference>
<evidence type="ECO:0000256" key="7">
    <source>
        <dbReference type="ARBA" id="ARBA00023237"/>
    </source>
</evidence>
<dbReference type="Gene3D" id="2.170.130.10">
    <property type="entry name" value="TonB-dependent receptor, plug domain"/>
    <property type="match status" value="1"/>
</dbReference>
<evidence type="ECO:0000259" key="11">
    <source>
        <dbReference type="Pfam" id="PF00593"/>
    </source>
</evidence>
<keyword evidence="5 9" id="KW-0798">TonB box</keyword>
<dbReference type="Pfam" id="PF00593">
    <property type="entry name" value="TonB_dep_Rec_b-barrel"/>
    <property type="match status" value="1"/>
</dbReference>
<accession>A0ABT8ZKJ9</accession>
<feature type="domain" description="TonB-dependent receptor-like beta-barrel" evidence="11">
    <location>
        <begin position="395"/>
        <end position="910"/>
    </location>
</feature>
<evidence type="ECO:0000313" key="14">
    <source>
        <dbReference type="Proteomes" id="UP001176471"/>
    </source>
</evidence>
<dbReference type="InterPro" id="IPR036942">
    <property type="entry name" value="Beta-barrel_TonB_sf"/>
</dbReference>
<dbReference type="InterPro" id="IPR039426">
    <property type="entry name" value="TonB-dep_rcpt-like"/>
</dbReference>
<organism evidence="13 14">
    <name type="scientific">Sphingobium cyanobacteriorum</name>
    <dbReference type="NCBI Taxonomy" id="3063954"/>
    <lineage>
        <taxon>Bacteria</taxon>
        <taxon>Pseudomonadati</taxon>
        <taxon>Pseudomonadota</taxon>
        <taxon>Alphaproteobacteria</taxon>
        <taxon>Sphingomonadales</taxon>
        <taxon>Sphingomonadaceae</taxon>
        <taxon>Sphingobium</taxon>
    </lineage>
</organism>
<dbReference type="EMBL" id="JAUQOM010000002">
    <property type="protein sequence ID" value="MDO7835067.1"/>
    <property type="molecule type" value="Genomic_DNA"/>
</dbReference>
<dbReference type="InterPro" id="IPR000531">
    <property type="entry name" value="Beta-barrel_TonB"/>
</dbReference>
<keyword evidence="6 8" id="KW-0472">Membrane</keyword>
<name>A0ABT8ZKJ9_9SPHN</name>
<evidence type="ECO:0000256" key="4">
    <source>
        <dbReference type="ARBA" id="ARBA00022692"/>
    </source>
</evidence>
<protein>
    <submittedName>
        <fullName evidence="13">TonB-dependent receptor</fullName>
    </submittedName>
</protein>
<dbReference type="InterPro" id="IPR037066">
    <property type="entry name" value="Plug_dom_sf"/>
</dbReference>
<dbReference type="CDD" id="cd01347">
    <property type="entry name" value="ligand_gated_channel"/>
    <property type="match status" value="1"/>
</dbReference>
<evidence type="ECO:0000256" key="8">
    <source>
        <dbReference type="PROSITE-ProRule" id="PRU01360"/>
    </source>
</evidence>
<dbReference type="Proteomes" id="UP001176471">
    <property type="component" value="Unassembled WGS sequence"/>
</dbReference>
<keyword evidence="13" id="KW-0675">Receptor</keyword>